<organism evidence="1 2">
    <name type="scientific">Pendulispora rubella</name>
    <dbReference type="NCBI Taxonomy" id="2741070"/>
    <lineage>
        <taxon>Bacteria</taxon>
        <taxon>Pseudomonadati</taxon>
        <taxon>Myxococcota</taxon>
        <taxon>Myxococcia</taxon>
        <taxon>Myxococcales</taxon>
        <taxon>Sorangiineae</taxon>
        <taxon>Pendulisporaceae</taxon>
        <taxon>Pendulispora</taxon>
    </lineage>
</organism>
<evidence type="ECO:0000313" key="1">
    <source>
        <dbReference type="EMBL" id="WXB00751.1"/>
    </source>
</evidence>
<accession>A0ABZ2KT79</accession>
<keyword evidence="2" id="KW-1185">Reference proteome</keyword>
<protein>
    <recommendedName>
        <fullName evidence="3">AB hydrolase-1 domain-containing protein</fullName>
    </recommendedName>
</protein>
<evidence type="ECO:0008006" key="3">
    <source>
        <dbReference type="Google" id="ProtNLM"/>
    </source>
</evidence>
<dbReference type="Gene3D" id="3.40.50.1820">
    <property type="entry name" value="alpha/beta hydrolase"/>
    <property type="match status" value="1"/>
</dbReference>
<proteinExistence type="predicted"/>
<dbReference type="SUPFAM" id="SSF53474">
    <property type="entry name" value="alpha/beta-Hydrolases"/>
    <property type="match status" value="1"/>
</dbReference>
<dbReference type="InterPro" id="IPR050228">
    <property type="entry name" value="Carboxylesterase_BioH"/>
</dbReference>
<dbReference type="InterPro" id="IPR029058">
    <property type="entry name" value="AB_hydrolase_fold"/>
</dbReference>
<dbReference type="EMBL" id="CP089983">
    <property type="protein sequence ID" value="WXB00751.1"/>
    <property type="molecule type" value="Genomic_DNA"/>
</dbReference>
<sequence>MGSPALMFDIPRATWLPLAVLSALGVSCAANSRPLRESASGDDMAVRDVGSFYAGGHSVHLTDLPQRPRIRRADAQPETVDPNGDFESGQIYVQYVRLARPRSRYPILLWPGGSVTGVTFETTPDGRPGWQLLFLRDGYSVYTVDTSQAGRAPWARFPEVNPDEPVFRTKAFLWEVFRIGPEGSYAARKSYDQGRFPVTAFDEFAKQAAPRFRMNPDAEREAYDALIAKVCPCILLTHSAAGSFGLEAARNHPDAIKALISVEPSSAPLGGNLPARVPHLFVWGDHLDLERASGSWAKQYDGARRYHEALLAAGAKSTWLSLPELGIHGNSHMLMMDDNSDDVQERIHRWLEANVR</sequence>
<dbReference type="PANTHER" id="PTHR43194:SF5">
    <property type="entry name" value="PIMELOYL-[ACYL-CARRIER PROTEIN] METHYL ESTER ESTERASE"/>
    <property type="match status" value="1"/>
</dbReference>
<dbReference type="PANTHER" id="PTHR43194">
    <property type="entry name" value="HYDROLASE ALPHA/BETA FOLD FAMILY"/>
    <property type="match status" value="1"/>
</dbReference>
<dbReference type="RefSeq" id="WP_394830352.1">
    <property type="nucleotide sequence ID" value="NZ_CP089929.1"/>
</dbReference>
<gene>
    <name evidence="1" type="ORF">LVJ94_27975</name>
</gene>
<reference evidence="1" key="1">
    <citation type="submission" date="2021-12" db="EMBL/GenBank/DDBJ databases">
        <title>Discovery of the Pendulisporaceae a myxobacterial family with distinct sporulation behavior and unique specialized metabolism.</title>
        <authorList>
            <person name="Garcia R."/>
            <person name="Popoff A."/>
            <person name="Bader C.D."/>
            <person name="Loehr J."/>
            <person name="Walesch S."/>
            <person name="Walt C."/>
            <person name="Boldt J."/>
            <person name="Bunk B."/>
            <person name="Haeckl F.J.F.P.J."/>
            <person name="Gunesch A.P."/>
            <person name="Birkelbach J."/>
            <person name="Nuebel U."/>
            <person name="Pietschmann T."/>
            <person name="Bach T."/>
            <person name="Mueller R."/>
        </authorList>
    </citation>
    <scope>NUCLEOTIDE SEQUENCE</scope>
    <source>
        <strain evidence="1">MSr11367</strain>
    </source>
</reference>
<name>A0ABZ2KT79_9BACT</name>
<evidence type="ECO:0000313" key="2">
    <source>
        <dbReference type="Proteomes" id="UP001374803"/>
    </source>
</evidence>
<dbReference type="Proteomes" id="UP001374803">
    <property type="component" value="Chromosome"/>
</dbReference>